<reference evidence="2" key="1">
    <citation type="submission" date="2017-05" db="EMBL/GenBank/DDBJ databases">
        <authorList>
            <person name="Macchi M."/>
            <person name="Festa S."/>
            <person name="Coppotelli B.M."/>
            <person name="Morelli I.S."/>
        </authorList>
    </citation>
    <scope>NUCLEOTIDE SEQUENCE [LARGE SCALE GENOMIC DNA]</scope>
    <source>
        <strain evidence="2">I</strain>
    </source>
</reference>
<protein>
    <submittedName>
        <fullName evidence="1">Type VI secretion system-associated protein</fullName>
    </submittedName>
</protein>
<dbReference type="NCBIfam" id="TIGR03353">
    <property type="entry name" value="VI_chp_4"/>
    <property type="match status" value="1"/>
</dbReference>
<keyword evidence="2" id="KW-1185">Reference proteome</keyword>
<evidence type="ECO:0000313" key="2">
    <source>
        <dbReference type="Proteomes" id="UP000196655"/>
    </source>
</evidence>
<dbReference type="Proteomes" id="UP000196655">
    <property type="component" value="Unassembled WGS sequence"/>
</dbReference>
<dbReference type="PANTHER" id="PTHR35566">
    <property type="entry name" value="BLR3599 PROTEIN"/>
    <property type="match status" value="1"/>
</dbReference>
<dbReference type="PANTHER" id="PTHR35566:SF1">
    <property type="entry name" value="TYPE VI SECRETION SYSTEM BASEPLATE COMPONENT TSSK1"/>
    <property type="match status" value="1"/>
</dbReference>
<dbReference type="InterPro" id="IPR010263">
    <property type="entry name" value="T6SS_TssK"/>
</dbReference>
<dbReference type="AlphaFoldDB" id="A0A211YWP4"/>
<gene>
    <name evidence="1" type="ORF">BWR60_34225</name>
</gene>
<dbReference type="OrthoDB" id="9775333at2"/>
<name>A0A211YWP4_9PROT</name>
<accession>A0A211YWP4</accession>
<dbReference type="EMBL" id="NHON01000149">
    <property type="protein sequence ID" value="OWJ57428.1"/>
    <property type="molecule type" value="Genomic_DNA"/>
</dbReference>
<organism evidence="1 2">
    <name type="scientific">Inquilinus limosus</name>
    <dbReference type="NCBI Taxonomy" id="171674"/>
    <lineage>
        <taxon>Bacteria</taxon>
        <taxon>Pseudomonadati</taxon>
        <taxon>Pseudomonadota</taxon>
        <taxon>Alphaproteobacteria</taxon>
        <taxon>Rhodospirillales</taxon>
        <taxon>Rhodospirillaceae</taxon>
        <taxon>Inquilinus</taxon>
    </lineage>
</organism>
<proteinExistence type="predicted"/>
<dbReference type="RefSeq" id="WP_088157529.1">
    <property type="nucleotide sequence ID" value="NZ_NHON01000149.1"/>
</dbReference>
<sequence>MAWDNKVVWSEGMFLRTHHFQQFDRYVEKLVRARLADLMPHGWGIGALTINRELLTTGKFAITAAHGVLEDGTPFGIPEDVDHPPPLTVPEATKNTIVYLAVPVRQPGHPDIDHATASSDTARYAAIDFEASDANAYSPAVSAIQVARLRLRYLLETEDRSGYVCLGLARIIEVRSDRSIVLDDKYIPPSLTCQASAGLSGFVSEVLGLLHHRGEALAGRVNASGTQGVAEVADFLLLQLVNRAEPVMAHFAVTPGIHPERLYAAMLELAGELASFTGRDKRPVAFPPYRHDDLQRCFQAVMIELRQSLSAVLEQSAIPIPLEERRYGIRVAPIADRSLLDQAAFILAVRADASADALRRHFPSQIKIGPVEQIRNLVNAALPGITIRPLPVAPRQLPYHPGVIYFEMDRTGRFWEELKSSGGMAVHVAGEFPNLQLECWAIKAPQG</sequence>
<comment type="caution">
    <text evidence="1">The sequence shown here is derived from an EMBL/GenBank/DDBJ whole genome shotgun (WGS) entry which is preliminary data.</text>
</comment>
<dbReference type="Pfam" id="PF05936">
    <property type="entry name" value="T6SS_VasE"/>
    <property type="match status" value="1"/>
</dbReference>
<evidence type="ECO:0000313" key="1">
    <source>
        <dbReference type="EMBL" id="OWJ57428.1"/>
    </source>
</evidence>
<dbReference type="STRING" id="1122125.GCA_000423185_05849"/>